<evidence type="ECO:0000256" key="2">
    <source>
        <dbReference type="PROSITE-ProRule" id="PRU00076"/>
    </source>
</evidence>
<feature type="compositionally biased region" description="Basic and acidic residues" evidence="3">
    <location>
        <begin position="5597"/>
        <end position="5606"/>
    </location>
</feature>
<evidence type="ECO:0000256" key="3">
    <source>
        <dbReference type="SAM" id="MobiDB-lite"/>
    </source>
</evidence>
<keyword evidence="1 2" id="KW-1015">Disulfide bond</keyword>
<dbReference type="PANTHER" id="PTHR16897">
    <property type="entry name" value="OS10G0105400 PROTEIN"/>
    <property type="match status" value="1"/>
</dbReference>
<dbReference type="KEGG" id="cvn:111124693"/>
<keyword evidence="7" id="KW-1185">Reference proteome</keyword>
<proteinExistence type="predicted"/>
<protein>
    <submittedName>
        <fullName evidence="8">Uncharacterized protein LOC111124693</fullName>
    </submittedName>
</protein>
<dbReference type="PROSITE" id="PS50026">
    <property type="entry name" value="EGF_3"/>
    <property type="match status" value="2"/>
</dbReference>
<feature type="domain" description="EGF-like" evidence="5">
    <location>
        <begin position="5377"/>
        <end position="5416"/>
    </location>
</feature>
<dbReference type="Gene3D" id="3.50.4.10">
    <property type="entry name" value="Hepatocyte Growth Factor"/>
    <property type="match status" value="1"/>
</dbReference>
<accession>A0A8B8D7I2</accession>
<evidence type="ECO:0000313" key="8">
    <source>
        <dbReference type="RefSeq" id="XP_022323514.1"/>
    </source>
</evidence>
<keyword evidence="2" id="KW-0245">EGF-like domain</keyword>
<feature type="disulfide bond" evidence="2">
    <location>
        <begin position="5406"/>
        <end position="5415"/>
    </location>
</feature>
<dbReference type="Gene3D" id="2.60.40.10">
    <property type="entry name" value="Immunoglobulins"/>
    <property type="match status" value="1"/>
</dbReference>
<dbReference type="InterPro" id="IPR000152">
    <property type="entry name" value="EGF-type_Asp/Asn_hydroxyl_site"/>
</dbReference>
<dbReference type="PROSITE" id="PS01186">
    <property type="entry name" value="EGF_2"/>
    <property type="match status" value="1"/>
</dbReference>
<organism evidence="7 8">
    <name type="scientific">Crassostrea virginica</name>
    <name type="common">Eastern oyster</name>
    <dbReference type="NCBI Taxonomy" id="6565"/>
    <lineage>
        <taxon>Eukaryota</taxon>
        <taxon>Metazoa</taxon>
        <taxon>Spiralia</taxon>
        <taxon>Lophotrochozoa</taxon>
        <taxon>Mollusca</taxon>
        <taxon>Bivalvia</taxon>
        <taxon>Autobranchia</taxon>
        <taxon>Pteriomorphia</taxon>
        <taxon>Ostreida</taxon>
        <taxon>Ostreoidea</taxon>
        <taxon>Ostreidae</taxon>
        <taxon>Crassostrea</taxon>
    </lineage>
</organism>
<dbReference type="InterPro" id="IPR036116">
    <property type="entry name" value="FN3_sf"/>
</dbReference>
<dbReference type="GeneID" id="111124693"/>
<dbReference type="Gene3D" id="2.10.25.10">
    <property type="entry name" value="Laminin"/>
    <property type="match status" value="1"/>
</dbReference>
<dbReference type="GO" id="GO:0005509">
    <property type="term" value="F:calcium ion binding"/>
    <property type="evidence" value="ECO:0007669"/>
    <property type="project" value="InterPro"/>
</dbReference>
<dbReference type="PANTHER" id="PTHR16897:SF2">
    <property type="entry name" value="OS03G0226600 PROTEIN"/>
    <property type="match status" value="1"/>
</dbReference>
<feature type="transmembrane region" description="Helical" evidence="4">
    <location>
        <begin position="5453"/>
        <end position="5478"/>
    </location>
</feature>
<evidence type="ECO:0000259" key="6">
    <source>
        <dbReference type="PROSITE" id="PS50853"/>
    </source>
</evidence>
<dbReference type="InterPro" id="IPR000742">
    <property type="entry name" value="EGF"/>
</dbReference>
<dbReference type="InterPro" id="IPR018097">
    <property type="entry name" value="EGF_Ca-bd_CS"/>
</dbReference>
<dbReference type="PROSITE" id="PS00010">
    <property type="entry name" value="ASX_HYDROXYL"/>
    <property type="match status" value="1"/>
</dbReference>
<feature type="compositionally biased region" description="Polar residues" evidence="3">
    <location>
        <begin position="5619"/>
        <end position="5640"/>
    </location>
</feature>
<sequence>MFPKPVCDFGSADFEIPSFSMASWLANQTFPPLLPLPEYGQLNLLSDLGLTQYLKDKQCTEMDEIYEHQSNGWTKTCPLTVLTTPLPLDVLCHIPATCTSVHCCLMSHVPLNKTFSVVLDLDPCSQRILLGIEEFVHQISLYDFTFGMDHSFSLNNVIRMNYKVYDIKIERKYQISLNISVCLETLGSCHLEAVIFDNAMLPKKPCSLTNGFVQRNFSLSKWKTDNQIINIEMKASEIALLQEVLGIPEYLKDSCSRQAGNYFPHRNFWKDECGKVSGINQFTNMDHINCYLSNTCTTISCCIETKEIKRNIEISLIMDPCKFALKLEIENLQFNISLLNFTWGETVKMNFFGIHEMSFSIDNLYNERKYLMNMNISHSFESSGKDKVEYVIFKDSLIPKGVCEWSMDYNIKGFSLYSWKLDRHLPTTPQSIPDELLVQLLDETGLSGYTKKPMCGATEAIYSGTPTGWTSGCGMNMSLPSLHSDVKCFMLPACSAVQCCVRSPELKRNYEVHFNIDHCSQSIHVQIEKVQYVKTLHDLKWGEAEEFSLLGIYRIRYTVEDLVEERAFLVSLEAMDCYETRLPQCDTGTTYSILNRAIFPKGLCSWNESFVNQSFSLKVWLTNNGLGNVTDLMKTDYRVSKLMDELAISPYLLQESCSLSTGAIDGWTSACKKTVLRPNISGAICHLQEDCTSVECCVEVEYFTRNIRTILLIDPCTSELQVGIGKFRRNISLTSYQWGHKERVWLAGVVRIDFTVDNFPGERLFLANMNISLCFEAHEDCLRKISVLKNTLLPKKRCPWDVNTGFSLSKWKRDEAVPTGVFPNWAKNLLLEHLDISQYMNPIPCKRGSGMFFDQNVNNATNFTDGSLNSTMTSVYQSRMCQLGVNLVNKSLDARSALLVSCYLPSLCTGFQCCVDVPDLNMSFNAYISVDPCNYMLTVGIEKFTFNKSLDHYTFGQDGSFSLAGILKIIYNIKDLPEEKVYLATVKISVCTESTSCEANHTIFENVLLPKQPCDWNEGFVNSNFSGSVWMRNKGYTTPLTKYQSAELMREMKALHYLMAESCSNENEMYSHLKDGWNNLCPGVSHLNNLTSDPAICYLDYSCSLLNCCVSVDKIDRSMSVQIKLDPCSQKLTVNLERISIEVDLLTFDFGKVHTFSLVGLLKVDLEIHDLPYQKKYFIDLNVNVCFESRGSCEISVPVLKHTALPKADCDWTQGLQGFSLKTWLESKGMNGSVSPLPVYLEQLLLEERGIANMLNEEPCNRSDPFYNGSLPINGWISECVLNPKLPHLPQDISCHNHASCSAVSCCMEISKLNNRAVEVTVEFDECSNFLKMTIERMPITRYLNSFMYDREDRFSLNGLFEIRYKISKDSHNRLYLFDMKVSACFETMECDQSFTVFNQTAFPMKNCNYEKDFINSNFSLTDWMTSHSIDKIENIQPPQASELLLELGLDHFLSEPERCTLMDEKYRIGDSNGWNTECTMFPNDTLSDLNNTDIIRCFVPSSCDLVQCCVYIQPIQRHAMVELHVDTCTYNMDGIIDNLNVPYSLFNRAWGKKDEISIHGIIRWGYHITPVGPSKKFKIDGEVKLCFNKGHCDVNLFFKDMPLHYKICNASSGEVAFQGVSYDFWKETQCVPKRFDPHACAANKVDGVPTEGQTHCALLPECDGIECCFDNAFYLGNRSVYFKIRMGCTDLEFHIESKKIVKSLASLSDGVVYSETVGNPPSFQLNYTTKKHLQSYAITAKLMIGGIITNQEGTVEYTILDERSSRIYKPTTCPTTSSRRRRKRMIDINQLDPTRFTEGLRALLDTKASNEQIKGFTMRVQSHNEQLKEKNLISTILGSNDVKTGMKSAVKALGANNPFTINTAGEVAATVVVQGGDSIGDMLGPAVSEIAGRAKQAFIVGNGLSKEGVRLLGKKLACMTIGDLEALLDLKNIDPIKVAELMKNIGDLAKALYSEFLDSVLTKGANIFKSFDFKLEGDFSLPRNTFNLFHYDQFFLIGGLVPMTFGFGSDAYFGVRFTVGAKILEMKGYVKVEPYGGVSAYGEMGIGFLLYGKLKLVGQILDTGFPTTAEITFSKFPLDVNLQMYLRLTPIKLALYAQVTLEVHLLFINVKKVLFEKKLWHYETPTIRKKLIDNHKPEADNTPPTIISPGGNQPPGAGGACDVVQSPGRDHTAPEFRLRLDAEDDRSNVILKLDVGTVPGGSDVVNKKELGGFSTALTEILRPSGVPLYFTVHVTNEAGVSVPATCMLETFDMTVPGGRVSEAFRSTSNPREIKGLVTVYEDSAIDEVLVAVGYGKDIWGEQLVRWTKTSVAANTVNYDVGDDPLNEKVMTVFASGKSGRLMGRGILFKQYDKISTPGQCASYCNQYKVTKCLSFNYDFSTLNCELLEAIEGHDFKLSTDGHYTHYEKLGVGSNRGFEFNNMKLQHNKLYFLNVKVRNSLGFQNILSSKPVIVDFTPPDPTDHQINITSDVLETMPCLDIIPNDRKDWERHCVGVDTSRKNHRIIIDGKGSNTVYNGHEFKTDLLYTRANRYISANWDGIYDNETGLLGYSVTAGEKICEEKIKAHHDPHAHLFDESQWTNSVMMTPLEPPYTVLPDGPYFITVRAINKMDYGGPLATSFCHSTPYIVDNTPPFVYEIYNIRYEEDQFNLSLSHNSSDPDSGLIRNDLCLGITRRDCNEMMWTTIDFNPNITMLKKLTEGIPVWIKIKAVNNVDLRTIGIADSPIIVDRSPPIAGKVNDGEIYKMDLEYTMYPDKICSNWEGFYDPQSGIAMYLVSVGSSPNTTDVANLTQFSSKSHSACVELEPDKYLLHNQKYYSKVYAFNGAHRQLNVSMVSDGVLVDLSEPVPGEVVDGSAADFTDLQFTTSQAKVELQWRDYYDPESNISHYDVKVFRAKNMTHNYETIQDWTPFPSNARSVKWLKFHNSHRDRIQTSLRTTNRALNTIINITDSFVVDITPPYLHYLRDGIQTKDQEFQSSTNILSASFRYSDKESGVDHYKVQIYEVSGGTRRQKYPAVKNSWKNLNDSSLTSYTWTGLSLQEGARYSLRVGAVNHAGFLAAFETNGVVIDISPPLVMWLRVGVTGKSKEHKVDGYVWVSDKKGLQASWLCQDHESGVAAYQVAVGTSPEADNVLGWTSIGMESTQYITGFTLEITNQTTKSPIYYLSLKAENGAGLVSSPTVSTPIMVMEEDKAGLVLDGADNIDKIVSEKAIVDFESDLDYQLDSTTVTVQFTGFTSTMHGVMQFEIAVGTQPNGEDVLSFTEANIIHLEEPDTVGKGLTSSGYAQINLPLEPQGTYYTTVRGITNNGNVLQTSSDGFTVDHTSPTIDIDRLSGKSTKETHLSEDSLVYESTDDALSAMWHYNDSQSEVVRAWYAVGTFPFSDDISEKKEVDISITLSSYLSNNEVEPDVLGKPNIISVWAENSVGLVTQKATGTIVIDKSPPKTGNVTCPEYIQQSTPIICTWTGFVDTESPIKEFHIMMGTSKGDDSVFSGGVVPGNIQMFTLKDAWRKMHHGEEYYVTVTAINMVGMPSNSFSNAVGVDLTPPKAGMVVDLSSVYTIDVSSTQNTVSRNAKICGTEEECKSLDAVCTESLTSLSVTWIPFTDSESQIVEYQIAVGTTPGGGQIRAFYSIPSTTKHHTVTELNLDGYRQVFVSVKGVNGAGLSSVSTSNGVYISYLSQGRPPLSHIGVIDMVNGEHVDVDYQTDPSTIQAHWDVSGDPCPAVKYEWAIRRLDGLELSSFLDMGLRTSGLIDGLQMKNKETYINYVRITNAIGYQYTLRSTGVTIEDTPLLPGKVYDGDISGYDLNYLPSKTRVYANWNGFGLPPDAIVQVDVESGNPGLHVDQGQIAAQDKSQQVAYYLVALGTDRRFNKTRDNVVPYTNVGTNTSITFYDLDLTPGEALYYFSVYAVSKSFSKTLVTSNGFFVGYDGGVAAGNITSPGPCVDSLSELEVQYEGFTSRLEILMYYIAVSNNTNANDTNCKKYISGGGLSDEERKLFFSVLDVSNQGQNTYAKLTGLNFQQGETYYVWVIGTDKSGECAMTNKEFLIDVTAPMEGQIRTGPWYNMPVSYSTDNSSVNISWQGFADPESGIASYELSLWKNESCLQTNETVLVNDWIKLSSNYTFYQFVDQTLQTNVPYFVKLRVTNCAGGSISMFSSPFLIDYTKPVSGVVVDGTDFQEDILWFGNPHQIQGTFLHFPNPTLQAESCPNQIIAIKNPQWKVLNRLGMLDSEGELWKIKYDKKYVIPAAVEDTVDVKLVLTKDATNQDIMGAGALYRKAELYNGGVYKFKLRAANQNGEAVTEVLFWDGPESGIATYKYEVEKDFENCVCCFTNPIPKECDKCDCESYLINKGYYLNETFTTTTTTTEAPLNRTYPPYDVVDEQGSSVIDKPETVQSIAYDSCGMQIYSANSHTNESAFIVAWCRYFNNTRRMSKLVSDIKINPSEGFFSYTIEFAVKNEDSMSTKWCMMVTVEGDFISEICDVPQMTTEALIFFHVFKRDNQIPEHQDKFSVWSAKATFSGLEMPPAAGALCRSGPQFISYSNPIMLYEAGVGTTPMAPDAVDFTSIDNPCIPCYGPCSHYGCDANCSATITTQKIFTLTNISLPSKRTVYNETGHPSEEVITYYTIVKGTTGSGDSAVSASNGFYVDDTPPVFDSDIMGGDFYFDVGQGENTPVKYQKSNDTIKCVWKCDDEESGIVEYTWAIGTSPGSTDIQNFTSTGQNVLGINDQLAGILEHDQSYYATITCTNGAGHTTIYTDTKGVVVKLIPPEVDSVNTTIPGTVHFNEDVFPKDSLEQNDPTTIGFSFTKSDDPSVNRYDLCVGSEENTDDILPCTWVGYNMSGSAAIKDGALWINGQEVRKLSELNPMHDNSSVDKGFQMPVGKQMFVTMRLCNEAMLCTNKSLGVVVITNSQSVIATSSNGTAIRQTLSITSRKRSSAGLEIITPSGLATGQSIIVTKLSHKDLTTTYSSDASTNFVPYIQDPEISLDMVQRLLYKRFYGQGFSFSLVPLGNVELPGPLTISYPDSVGKVTTGNRTTLVHWNPNMQYWEISSKTCNHLTAEDQEMYNPSTQTMTVKVCTTYQVEASFPESRRRRSANPVSSYFQRETMFVLADTAASIYNSPPRLISLKEIDFLEDSGIVKYQLEATDEEGDTIKFKLNDKEYGLGEASLSESGFLVYNPCQDCSGIEYINITMYEEQRDPDIPPANTTDTIIINIQPVNDPPVIFLFHQGLSLLNDDPTEPVNILLDAKNDFNVEFWGDSWTAWLGAYDVEMFDTLDVKMSGSSVANLTLSNEVKGFTSVFLDCAQNDPTCAKNFTQYLPHSTERMAWVTYQLKFSRPLNTFGNFTANLYFVDSANGTSSPLILKFGIMESPCHNGGTCSATGIYPCYDTHRTHSFDAYYACQCKGGYQGKHCTEEINECLSDPCVAPLVCYNEVNHYRCACPVDQPNCELLPWMVALIAVAVVVAVVAIIVFAVVRYKIKKRKEPYEKALLGSQSTVNSTISLKEQDETLDDKVFKEMFCQGPEVVTEESDQENLQDDTISPPAEDKKTAVVHNWVEQKYDLGNYRSNKHIKSNFKPLIPVEGATILGKQAVREEDHKMEKQPTKAKKTRKEKASQHLQKNLNRNRGPSKSVFQTSVLPAIGKTGSVTTSNSNGPDLIKPCKVHPIDFDPKDSKRSDSKYSEVFNKPNNQMTSVEFVPGPAEHATPVIDSTGPPMRLHGPRSEGLISSRHNKVHPETPQTAPGGENSDMTTSK</sequence>
<dbReference type="PROSITE" id="PS01187">
    <property type="entry name" value="EGF_CA"/>
    <property type="match status" value="1"/>
</dbReference>
<dbReference type="OrthoDB" id="10019607at2759"/>
<dbReference type="InterPro" id="IPR013783">
    <property type="entry name" value="Ig-like_fold"/>
</dbReference>
<dbReference type="CDD" id="cd00054">
    <property type="entry name" value="EGF_CA"/>
    <property type="match status" value="2"/>
</dbReference>
<keyword evidence="4" id="KW-0812">Transmembrane</keyword>
<name>A0A8B8D7I2_CRAVI</name>
<comment type="caution">
    <text evidence="2">Lacks conserved residue(s) required for the propagation of feature annotation.</text>
</comment>
<evidence type="ECO:0000256" key="1">
    <source>
        <dbReference type="ARBA" id="ARBA00023157"/>
    </source>
</evidence>
<feature type="domain" description="Fibronectin type-III" evidence="6">
    <location>
        <begin position="4062"/>
        <end position="4168"/>
    </location>
</feature>
<keyword evidence="4" id="KW-1133">Transmembrane helix</keyword>
<gene>
    <name evidence="8" type="primary">LOC111124693</name>
</gene>
<dbReference type="InterPro" id="IPR003961">
    <property type="entry name" value="FN3_dom"/>
</dbReference>
<evidence type="ECO:0000259" key="5">
    <source>
        <dbReference type="PROSITE" id="PS50026"/>
    </source>
</evidence>
<dbReference type="PROSITE" id="PS50853">
    <property type="entry name" value="FN3"/>
    <property type="match status" value="3"/>
</dbReference>
<feature type="region of interest" description="Disordered" evidence="3">
    <location>
        <begin position="5704"/>
        <end position="5756"/>
    </location>
</feature>
<dbReference type="Proteomes" id="UP000694844">
    <property type="component" value="Chromosome 3"/>
</dbReference>
<feature type="domain" description="Fibronectin type-III" evidence="6">
    <location>
        <begin position="3581"/>
        <end position="3679"/>
    </location>
</feature>
<dbReference type="SMART" id="SM00060">
    <property type="entry name" value="FN3"/>
    <property type="match status" value="5"/>
</dbReference>
<dbReference type="CDD" id="cd00063">
    <property type="entry name" value="FN3"/>
    <property type="match status" value="1"/>
</dbReference>
<feature type="domain" description="Fibronectin type-III" evidence="6">
    <location>
        <begin position="3444"/>
        <end position="3547"/>
    </location>
</feature>
<dbReference type="SUPFAM" id="SSF49265">
    <property type="entry name" value="Fibronectin type III"/>
    <property type="match status" value="3"/>
</dbReference>
<feature type="domain" description="EGF-like" evidence="5">
    <location>
        <begin position="5418"/>
        <end position="5452"/>
    </location>
</feature>
<evidence type="ECO:0000313" key="7">
    <source>
        <dbReference type="Proteomes" id="UP000694844"/>
    </source>
</evidence>
<reference evidence="8" key="1">
    <citation type="submission" date="2025-08" db="UniProtKB">
        <authorList>
            <consortium name="RefSeq"/>
        </authorList>
    </citation>
    <scope>IDENTIFICATION</scope>
    <source>
        <tissue evidence="8">Whole sample</tissue>
    </source>
</reference>
<evidence type="ECO:0000256" key="4">
    <source>
        <dbReference type="SAM" id="Phobius"/>
    </source>
</evidence>
<feature type="compositionally biased region" description="Basic and acidic residues" evidence="3">
    <location>
        <begin position="5667"/>
        <end position="5683"/>
    </location>
</feature>
<feature type="compositionally biased region" description="Polar residues" evidence="3">
    <location>
        <begin position="5648"/>
        <end position="5657"/>
    </location>
</feature>
<dbReference type="PROSITE" id="PS00022">
    <property type="entry name" value="EGF_1"/>
    <property type="match status" value="1"/>
</dbReference>
<keyword evidence="4" id="KW-0472">Membrane</keyword>
<feature type="region of interest" description="Disordered" evidence="3">
    <location>
        <begin position="5597"/>
        <end position="5687"/>
    </location>
</feature>
<dbReference type="RefSeq" id="XP_022323514.1">
    <property type="nucleotide sequence ID" value="XM_022467806.1"/>
</dbReference>